<feature type="chain" id="PRO_5003340199" description="Lipoprotein" evidence="1">
    <location>
        <begin position="25"/>
        <end position="327"/>
    </location>
</feature>
<evidence type="ECO:0008006" key="4">
    <source>
        <dbReference type="Google" id="ProtNLM"/>
    </source>
</evidence>
<feature type="signal peptide" evidence="1">
    <location>
        <begin position="1"/>
        <end position="24"/>
    </location>
</feature>
<dbReference type="RefSeq" id="WP_014615761.1">
    <property type="nucleotide sequence ID" value="NC_017574.1"/>
</dbReference>
<keyword evidence="1" id="KW-0732">Signal</keyword>
<proteinExistence type="predicted"/>
<dbReference type="EMBL" id="CP002819">
    <property type="protein sequence ID" value="AEG67597.1"/>
    <property type="molecule type" value="Genomic_DNA"/>
</dbReference>
<reference evidence="2 3" key="1">
    <citation type="journal article" date="2011" name="J. Bacteriol.">
        <title>Complete genome sequence of the plant pathogen Ralstonia solanacearum strain Po82.</title>
        <authorList>
            <person name="Xu J."/>
            <person name="Zheng H.J."/>
            <person name="Liu L."/>
            <person name="Pan Z.C."/>
            <person name="Prior P."/>
            <person name="Tang B."/>
            <person name="Xu J.S."/>
            <person name="Zhang H."/>
            <person name="Tian Q."/>
            <person name="Zhang L.Q."/>
            <person name="Feng J."/>
        </authorList>
    </citation>
    <scope>NUCLEOTIDE SEQUENCE [LARGE SCALE GENOMIC DNA]</scope>
    <source>
        <strain evidence="2 3">Po82</strain>
    </source>
</reference>
<evidence type="ECO:0000313" key="3">
    <source>
        <dbReference type="Proteomes" id="UP000007953"/>
    </source>
</evidence>
<dbReference type="KEGG" id="rsn:RSPO_c00293"/>
<accession>F6G6Q2</accession>
<dbReference type="PROSITE" id="PS51257">
    <property type="entry name" value="PROKAR_LIPOPROTEIN"/>
    <property type="match status" value="1"/>
</dbReference>
<name>F6G6Q2_RALS8</name>
<dbReference type="HOGENOM" id="CLU_849588_0_0_4"/>
<evidence type="ECO:0000313" key="2">
    <source>
        <dbReference type="EMBL" id="AEG67597.1"/>
    </source>
</evidence>
<protein>
    <recommendedName>
        <fullName evidence="4">Lipoprotein</fullName>
    </recommendedName>
</protein>
<gene>
    <name evidence="2" type="ordered locus">RSPO_c00293</name>
</gene>
<dbReference type="Proteomes" id="UP000007953">
    <property type="component" value="Chromosome"/>
</dbReference>
<sequence length="327" mass="35187">MKLRSLRYVGIVSLLVFLSGCGSPAVKYQAVTDDNRMSLEGATKFYLQGSWIVIGQEDGNQAAKDSSDNSKPSAGVSLTSNSAVQKLSDVRKLKAVVTPAPTSTLYAIQPQNTLINKTALTATYFDNSLLLKKVGFEYKNQTVQAIQAVGGVLVAAAPFLAFFSDTKEIDDHSALKIPAVIDATSPQWCMPLPIDKATPEWKYRLIPSQGACDGQVGVKPSAPDGAIEKNEFFSDTKEKSVFVTSSCRDIILEITNSKDDGKYNFPLTIADPNWLYTYTIPENGAVSLHSICGADIQAGADSSNDLVAFAAIQEIFKQAKAIKDAAK</sequence>
<dbReference type="AlphaFoldDB" id="F6G6Q2"/>
<organism evidence="2 3">
    <name type="scientific">Ralstonia solanacearum (strain Po82)</name>
    <dbReference type="NCBI Taxonomy" id="1031711"/>
    <lineage>
        <taxon>Bacteria</taxon>
        <taxon>Pseudomonadati</taxon>
        <taxon>Pseudomonadota</taxon>
        <taxon>Betaproteobacteria</taxon>
        <taxon>Burkholderiales</taxon>
        <taxon>Burkholderiaceae</taxon>
        <taxon>Ralstonia</taxon>
        <taxon>Ralstonia solanacearum species complex</taxon>
    </lineage>
</organism>
<evidence type="ECO:0000256" key="1">
    <source>
        <dbReference type="SAM" id="SignalP"/>
    </source>
</evidence>